<keyword evidence="1" id="KW-0472">Membrane</keyword>
<keyword evidence="1" id="KW-0812">Transmembrane</keyword>
<reference evidence="2" key="2">
    <citation type="journal article" date="2022" name="Microbiol. Resour. Announc.">
        <title>Metagenome Sequencing to Explore Phylogenomics of Terrestrial Cyanobacteria.</title>
        <authorList>
            <person name="Ward R.D."/>
            <person name="Stajich J.E."/>
            <person name="Johansen J.R."/>
            <person name="Huntemann M."/>
            <person name="Clum A."/>
            <person name="Foster B."/>
            <person name="Foster B."/>
            <person name="Roux S."/>
            <person name="Palaniappan K."/>
            <person name="Varghese N."/>
            <person name="Mukherjee S."/>
            <person name="Reddy T.B.K."/>
            <person name="Daum C."/>
            <person name="Copeland A."/>
            <person name="Chen I.A."/>
            <person name="Ivanova N.N."/>
            <person name="Kyrpides N.C."/>
            <person name="Shapiro N."/>
            <person name="Eloe-Fadrosh E.A."/>
            <person name="Pietrasiak N."/>
        </authorList>
    </citation>
    <scope>NUCLEOTIDE SEQUENCE</scope>
    <source>
        <strain evidence="2">CPER-KK1</strain>
    </source>
</reference>
<evidence type="ECO:0000256" key="1">
    <source>
        <dbReference type="SAM" id="Phobius"/>
    </source>
</evidence>
<dbReference type="Proteomes" id="UP000753908">
    <property type="component" value="Unassembled WGS sequence"/>
</dbReference>
<comment type="caution">
    <text evidence="2">The sequence shown here is derived from an EMBL/GenBank/DDBJ whole genome shotgun (WGS) entry which is preliminary data.</text>
</comment>
<evidence type="ECO:0000313" key="3">
    <source>
        <dbReference type="Proteomes" id="UP000753908"/>
    </source>
</evidence>
<organism evidence="2 3">
    <name type="scientific">Symplocastrum torsivum CPER-KK1</name>
    <dbReference type="NCBI Taxonomy" id="450513"/>
    <lineage>
        <taxon>Bacteria</taxon>
        <taxon>Bacillati</taxon>
        <taxon>Cyanobacteriota</taxon>
        <taxon>Cyanophyceae</taxon>
        <taxon>Oscillatoriophycideae</taxon>
        <taxon>Oscillatoriales</taxon>
        <taxon>Microcoleaceae</taxon>
        <taxon>Symplocastrum</taxon>
    </lineage>
</organism>
<sequence>MPFSDRIGLRSALARCCTVLLLSTIAIALYQIGEIASLEGDRLPARFMP</sequence>
<dbReference type="EMBL" id="JAHHIF010000075">
    <property type="protein sequence ID" value="MBW4548891.1"/>
    <property type="molecule type" value="Genomic_DNA"/>
</dbReference>
<keyword evidence="1" id="KW-1133">Transmembrane helix</keyword>
<feature type="transmembrane region" description="Helical" evidence="1">
    <location>
        <begin position="12"/>
        <end position="33"/>
    </location>
</feature>
<protein>
    <submittedName>
        <fullName evidence="2">Uncharacterized protein</fullName>
    </submittedName>
</protein>
<name>A0A951PTD7_9CYAN</name>
<reference evidence="2" key="1">
    <citation type="submission" date="2021-05" db="EMBL/GenBank/DDBJ databases">
        <authorList>
            <person name="Pietrasiak N."/>
            <person name="Ward R."/>
            <person name="Stajich J.E."/>
            <person name="Kurbessoian T."/>
        </authorList>
    </citation>
    <scope>NUCLEOTIDE SEQUENCE</scope>
    <source>
        <strain evidence="2">CPER-KK1</strain>
    </source>
</reference>
<accession>A0A951PTD7</accession>
<gene>
    <name evidence="2" type="ORF">KME25_31480</name>
</gene>
<evidence type="ECO:0000313" key="2">
    <source>
        <dbReference type="EMBL" id="MBW4548891.1"/>
    </source>
</evidence>
<dbReference type="AlphaFoldDB" id="A0A951PTD7"/>
<proteinExistence type="predicted"/>